<proteinExistence type="predicted"/>
<dbReference type="EMBL" id="BDSP01000240">
    <property type="protein sequence ID" value="GAX26287.1"/>
    <property type="molecule type" value="Genomic_DNA"/>
</dbReference>
<evidence type="ECO:0008006" key="4">
    <source>
        <dbReference type="Google" id="ProtNLM"/>
    </source>
</evidence>
<feature type="chain" id="PRO_5012373915" description="DUF5672 domain-containing protein" evidence="1">
    <location>
        <begin position="26"/>
        <end position="314"/>
    </location>
</feature>
<organism evidence="2 3">
    <name type="scientific">Fistulifera solaris</name>
    <name type="common">Oleaginous diatom</name>
    <dbReference type="NCBI Taxonomy" id="1519565"/>
    <lineage>
        <taxon>Eukaryota</taxon>
        <taxon>Sar</taxon>
        <taxon>Stramenopiles</taxon>
        <taxon>Ochrophyta</taxon>
        <taxon>Bacillariophyta</taxon>
        <taxon>Bacillariophyceae</taxon>
        <taxon>Bacillariophycidae</taxon>
        <taxon>Naviculales</taxon>
        <taxon>Naviculaceae</taxon>
        <taxon>Fistulifera</taxon>
    </lineage>
</organism>
<keyword evidence="1" id="KW-0732">Signal</keyword>
<dbReference type="AlphaFoldDB" id="A0A1Z5KJ95"/>
<gene>
    <name evidence="2" type="ORF">FisN_16Lh122</name>
</gene>
<sequence>MIRFLIAIIVLQWCFCLFLLQSSESGNNTERSLPAWNGVAALLFLRRPKWYYKRYNVLVDNTLANIPLDWGLQIFYEREFLSEVLQFHRGLERRLKQHPRVVLTELPPSLSHLKPNRIWKDSWVWKNAVTDRVLTINGDGVLCSNSQKSWSDLEGIDYIGIPWKHGEGGDGSTHSLQNRTVVLAAMNSLYWHQLEGRRFDTRLVQMIRRLNEEGSQYRLATTQETEWFGPAKHQLMTANGTLIHNTDFGPLVVTGTLSDWSYEARNWVLGTCPELKAIFPSLHDPACFGARPDPTRCAASLGLPQPSSECFDKN</sequence>
<protein>
    <recommendedName>
        <fullName evidence="4">DUF5672 domain-containing protein</fullName>
    </recommendedName>
</protein>
<comment type="caution">
    <text evidence="2">The sequence shown here is derived from an EMBL/GenBank/DDBJ whole genome shotgun (WGS) entry which is preliminary data.</text>
</comment>
<dbReference type="InParanoid" id="A0A1Z5KJ95"/>
<keyword evidence="3" id="KW-1185">Reference proteome</keyword>
<evidence type="ECO:0000256" key="1">
    <source>
        <dbReference type="SAM" id="SignalP"/>
    </source>
</evidence>
<dbReference type="OrthoDB" id="10025998at2759"/>
<dbReference type="Proteomes" id="UP000198406">
    <property type="component" value="Unassembled WGS sequence"/>
</dbReference>
<name>A0A1Z5KJ95_FISSO</name>
<accession>A0A1Z5KJ95</accession>
<feature type="signal peptide" evidence="1">
    <location>
        <begin position="1"/>
        <end position="25"/>
    </location>
</feature>
<reference evidence="2 3" key="1">
    <citation type="journal article" date="2015" name="Plant Cell">
        <title>Oil accumulation by the oleaginous diatom Fistulifera solaris as revealed by the genome and transcriptome.</title>
        <authorList>
            <person name="Tanaka T."/>
            <person name="Maeda Y."/>
            <person name="Veluchamy A."/>
            <person name="Tanaka M."/>
            <person name="Abida H."/>
            <person name="Marechal E."/>
            <person name="Bowler C."/>
            <person name="Muto M."/>
            <person name="Sunaga Y."/>
            <person name="Tanaka M."/>
            <person name="Yoshino T."/>
            <person name="Taniguchi T."/>
            <person name="Fukuda Y."/>
            <person name="Nemoto M."/>
            <person name="Matsumoto M."/>
            <person name="Wong P.S."/>
            <person name="Aburatani S."/>
            <person name="Fujibuchi W."/>
        </authorList>
    </citation>
    <scope>NUCLEOTIDE SEQUENCE [LARGE SCALE GENOMIC DNA]</scope>
    <source>
        <strain evidence="2 3">JPCC DA0580</strain>
    </source>
</reference>
<evidence type="ECO:0000313" key="3">
    <source>
        <dbReference type="Proteomes" id="UP000198406"/>
    </source>
</evidence>
<evidence type="ECO:0000313" key="2">
    <source>
        <dbReference type="EMBL" id="GAX26287.1"/>
    </source>
</evidence>